<dbReference type="EMBL" id="LR746264">
    <property type="protein sequence ID" value="CAA7387767.1"/>
    <property type="molecule type" value="Genomic_DNA"/>
</dbReference>
<organism evidence="1 2">
    <name type="scientific">Spirodela intermedia</name>
    <name type="common">Intermediate duckweed</name>
    <dbReference type="NCBI Taxonomy" id="51605"/>
    <lineage>
        <taxon>Eukaryota</taxon>
        <taxon>Viridiplantae</taxon>
        <taxon>Streptophyta</taxon>
        <taxon>Embryophyta</taxon>
        <taxon>Tracheophyta</taxon>
        <taxon>Spermatophyta</taxon>
        <taxon>Magnoliopsida</taxon>
        <taxon>Liliopsida</taxon>
        <taxon>Araceae</taxon>
        <taxon>Lemnoideae</taxon>
        <taxon>Spirodela</taxon>
    </lineage>
</organism>
<protein>
    <submittedName>
        <fullName evidence="1">Uncharacterized protein</fullName>
    </submittedName>
</protein>
<keyword evidence="2" id="KW-1185">Reference proteome</keyword>
<evidence type="ECO:0000313" key="2">
    <source>
        <dbReference type="Proteomes" id="UP000663760"/>
    </source>
</evidence>
<proteinExistence type="predicted"/>
<dbReference type="Proteomes" id="UP000663760">
    <property type="component" value="Chromosome 1"/>
</dbReference>
<evidence type="ECO:0000313" key="1">
    <source>
        <dbReference type="EMBL" id="CAA7387767.1"/>
    </source>
</evidence>
<accession>A0A7I8JVP3</accession>
<dbReference type="AlphaFoldDB" id="A0A7I8JVP3"/>
<name>A0A7I8JVP3_SPIIN</name>
<sequence>MLRSLGDLLEIHVLRQLHPPCVDPQDLPAAL</sequence>
<gene>
    <name evidence="1" type="ORF">SI8410_01000137</name>
</gene>
<reference evidence="1" key="1">
    <citation type="submission" date="2020-02" db="EMBL/GenBank/DDBJ databases">
        <authorList>
            <person name="Scholz U."/>
            <person name="Mascher M."/>
            <person name="Fiebig A."/>
        </authorList>
    </citation>
    <scope>NUCLEOTIDE SEQUENCE</scope>
</reference>